<organism evidence="3 4">
    <name type="scientific">Luteolibacter pohnpeiensis</name>
    <dbReference type="NCBI Taxonomy" id="454153"/>
    <lineage>
        <taxon>Bacteria</taxon>
        <taxon>Pseudomonadati</taxon>
        <taxon>Verrucomicrobiota</taxon>
        <taxon>Verrucomicrobiia</taxon>
        <taxon>Verrucomicrobiales</taxon>
        <taxon>Verrucomicrobiaceae</taxon>
        <taxon>Luteolibacter</taxon>
    </lineage>
</organism>
<sequence>MLRSLLVMCCAYFAHAGLVSAQDSQSTLKVLSFNLRYLNPGDTGIHSWEVRRDLVANVIKKNAPDVLGIQEGLRPMLDDLDNRLSGYAEVGCGRADGKTEGEASAIFVRTDRFTIQESGTFWLSDTPDVVGSKSWGNRVVRICTWVRLLDRQAGKFFYFFNTHLDHEAQLARENGIKLILQRIADCKFPGPFILTGDFNAEPENPIHQIIRENPLAPFDVWKTLNPDTPESESGTFHGFEGNTDGNRIDYIYASNDIEGLQSAILHDSENGIYPSDHYPVSAILKFKAEN</sequence>
<dbReference type="SUPFAM" id="SSF56219">
    <property type="entry name" value="DNase I-like"/>
    <property type="match status" value="1"/>
</dbReference>
<evidence type="ECO:0000256" key="1">
    <source>
        <dbReference type="SAM" id="SignalP"/>
    </source>
</evidence>
<feature type="chain" id="PRO_5037348514" evidence="1">
    <location>
        <begin position="22"/>
        <end position="290"/>
    </location>
</feature>
<evidence type="ECO:0000313" key="4">
    <source>
        <dbReference type="Proteomes" id="UP000603141"/>
    </source>
</evidence>
<comment type="caution">
    <text evidence="3">The sequence shown here is derived from an EMBL/GenBank/DDBJ whole genome shotgun (WGS) entry which is preliminary data.</text>
</comment>
<dbReference type="InterPro" id="IPR036691">
    <property type="entry name" value="Endo/exonu/phosph_ase_sf"/>
</dbReference>
<dbReference type="GO" id="GO:0004519">
    <property type="term" value="F:endonuclease activity"/>
    <property type="evidence" value="ECO:0007669"/>
    <property type="project" value="UniProtKB-KW"/>
</dbReference>
<evidence type="ECO:0000259" key="2">
    <source>
        <dbReference type="Pfam" id="PF03372"/>
    </source>
</evidence>
<reference evidence="3" key="1">
    <citation type="submission" date="2021-01" db="EMBL/GenBank/DDBJ databases">
        <title>Modified the classification status of verrucomicrobia.</title>
        <authorList>
            <person name="Feng X."/>
        </authorList>
    </citation>
    <scope>NUCLEOTIDE SEQUENCE</scope>
    <source>
        <strain evidence="3">KCTC 22041</strain>
    </source>
</reference>
<keyword evidence="3" id="KW-0378">Hydrolase</keyword>
<dbReference type="InterPro" id="IPR005135">
    <property type="entry name" value="Endo/exonuclease/phosphatase"/>
</dbReference>
<dbReference type="GO" id="GO:0000175">
    <property type="term" value="F:3'-5'-RNA exonuclease activity"/>
    <property type="evidence" value="ECO:0007669"/>
    <property type="project" value="TreeGrafter"/>
</dbReference>
<accession>A0A934VXC6</accession>
<dbReference type="Gene3D" id="3.60.10.10">
    <property type="entry name" value="Endonuclease/exonuclease/phosphatase"/>
    <property type="match status" value="1"/>
</dbReference>
<dbReference type="CDD" id="cd09083">
    <property type="entry name" value="EEP-1"/>
    <property type="match status" value="1"/>
</dbReference>
<protein>
    <submittedName>
        <fullName evidence="3">Endonuclease/exonuclease/phosphatase family protein</fullName>
    </submittedName>
</protein>
<keyword evidence="3" id="KW-0540">Nuclease</keyword>
<dbReference type="AlphaFoldDB" id="A0A934VXC6"/>
<dbReference type="PANTHER" id="PTHR12121">
    <property type="entry name" value="CARBON CATABOLITE REPRESSOR PROTEIN 4"/>
    <property type="match status" value="1"/>
</dbReference>
<gene>
    <name evidence="3" type="ORF">JIN85_17530</name>
</gene>
<name>A0A934VXC6_9BACT</name>
<dbReference type="EMBL" id="JAENIJ010000039">
    <property type="protein sequence ID" value="MBK1884225.1"/>
    <property type="molecule type" value="Genomic_DNA"/>
</dbReference>
<dbReference type="PANTHER" id="PTHR12121:SF36">
    <property type="entry name" value="ENDONUCLEASE_EXONUCLEASE_PHOSPHATASE DOMAIN-CONTAINING PROTEIN"/>
    <property type="match status" value="1"/>
</dbReference>
<dbReference type="RefSeq" id="WP_200273223.1">
    <property type="nucleotide sequence ID" value="NZ_JAENIJ010000039.1"/>
</dbReference>
<dbReference type="InterPro" id="IPR050410">
    <property type="entry name" value="CCR4/nocturin_mRNA_transcr"/>
</dbReference>
<dbReference type="Pfam" id="PF03372">
    <property type="entry name" value="Exo_endo_phos"/>
    <property type="match status" value="1"/>
</dbReference>
<evidence type="ECO:0000313" key="3">
    <source>
        <dbReference type="EMBL" id="MBK1884225.1"/>
    </source>
</evidence>
<keyword evidence="1" id="KW-0732">Signal</keyword>
<dbReference type="Proteomes" id="UP000603141">
    <property type="component" value="Unassembled WGS sequence"/>
</dbReference>
<keyword evidence="3" id="KW-0255">Endonuclease</keyword>
<feature type="signal peptide" evidence="1">
    <location>
        <begin position="1"/>
        <end position="21"/>
    </location>
</feature>
<keyword evidence="4" id="KW-1185">Reference proteome</keyword>
<proteinExistence type="predicted"/>
<feature type="domain" description="Endonuclease/exonuclease/phosphatase" evidence="2">
    <location>
        <begin position="31"/>
        <end position="277"/>
    </location>
</feature>